<sequence>MDSSPASHGNNSTNHHRPSSSELISNAKMVADAAKSSLRHERHKVDKGRVAGAAANLVGAASRKFEGRRLGRYLGKAENFLRHYHSSHSTTTTAGSSHSATATSQSSS</sequence>
<organism evidence="2 3">
    <name type="scientific">Manihot esculenta</name>
    <name type="common">Cassava</name>
    <name type="synonym">Jatropha manihot</name>
    <dbReference type="NCBI Taxonomy" id="3983"/>
    <lineage>
        <taxon>Eukaryota</taxon>
        <taxon>Viridiplantae</taxon>
        <taxon>Streptophyta</taxon>
        <taxon>Embryophyta</taxon>
        <taxon>Tracheophyta</taxon>
        <taxon>Spermatophyta</taxon>
        <taxon>Magnoliopsida</taxon>
        <taxon>eudicotyledons</taxon>
        <taxon>Gunneridae</taxon>
        <taxon>Pentapetalae</taxon>
        <taxon>rosids</taxon>
        <taxon>fabids</taxon>
        <taxon>Malpighiales</taxon>
        <taxon>Euphorbiaceae</taxon>
        <taxon>Crotonoideae</taxon>
        <taxon>Manihoteae</taxon>
        <taxon>Manihot</taxon>
    </lineage>
</organism>
<dbReference type="STRING" id="3983.A0A2C9WHB9"/>
<keyword evidence="3" id="KW-1185">Reference proteome</keyword>
<dbReference type="GO" id="GO:0010115">
    <property type="term" value="P:regulation of abscisic acid biosynthetic process"/>
    <property type="evidence" value="ECO:0007669"/>
    <property type="project" value="InterPro"/>
</dbReference>
<feature type="region of interest" description="Disordered" evidence="1">
    <location>
        <begin position="86"/>
        <end position="108"/>
    </location>
</feature>
<dbReference type="Proteomes" id="UP000091857">
    <property type="component" value="Chromosome 1"/>
</dbReference>
<evidence type="ECO:0000313" key="2">
    <source>
        <dbReference type="EMBL" id="OAY59404.1"/>
    </source>
</evidence>
<dbReference type="PANTHER" id="PTHR35098">
    <property type="entry name" value="EXPRESSED PROTEIN"/>
    <property type="match status" value="1"/>
</dbReference>
<evidence type="ECO:0000313" key="3">
    <source>
        <dbReference type="Proteomes" id="UP000091857"/>
    </source>
</evidence>
<feature type="compositionally biased region" description="Low complexity" evidence="1">
    <location>
        <begin position="87"/>
        <end position="108"/>
    </location>
</feature>
<protein>
    <submittedName>
        <fullName evidence="2">Uncharacterized protein</fullName>
    </submittedName>
</protein>
<dbReference type="PANTHER" id="PTHR35098:SF1">
    <property type="entry name" value="NODULIN-RELATED PROTEIN 2"/>
    <property type="match status" value="1"/>
</dbReference>
<gene>
    <name evidence="2" type="ORF">MANES_01G030000v8</name>
</gene>
<accession>A0A2C9WHB9</accession>
<name>A0A2C9WHB9_MANES</name>
<comment type="caution">
    <text evidence="2">The sequence shown here is derived from an EMBL/GenBank/DDBJ whole genome shotgun (WGS) entry which is preliminary data.</text>
</comment>
<dbReference type="EMBL" id="CM004387">
    <property type="protein sequence ID" value="OAY59404.1"/>
    <property type="molecule type" value="Genomic_DNA"/>
</dbReference>
<reference evidence="3" key="1">
    <citation type="journal article" date="2016" name="Nat. Biotechnol.">
        <title>Sequencing wild and cultivated cassava and related species reveals extensive interspecific hybridization and genetic diversity.</title>
        <authorList>
            <person name="Bredeson J.V."/>
            <person name="Lyons J.B."/>
            <person name="Prochnik S.E."/>
            <person name="Wu G.A."/>
            <person name="Ha C.M."/>
            <person name="Edsinger-Gonzales E."/>
            <person name="Grimwood J."/>
            <person name="Schmutz J."/>
            <person name="Rabbi I.Y."/>
            <person name="Egesi C."/>
            <person name="Nauluvula P."/>
            <person name="Lebot V."/>
            <person name="Ndunguru J."/>
            <person name="Mkamilo G."/>
            <person name="Bart R.S."/>
            <person name="Setter T.L."/>
            <person name="Gleadow R.M."/>
            <person name="Kulakow P."/>
            <person name="Ferguson M.E."/>
            <person name="Rounsley S."/>
            <person name="Rokhsar D.S."/>
        </authorList>
    </citation>
    <scope>NUCLEOTIDE SEQUENCE [LARGE SCALE GENOMIC DNA]</scope>
    <source>
        <strain evidence="3">cv. AM560-2</strain>
    </source>
</reference>
<evidence type="ECO:0000256" key="1">
    <source>
        <dbReference type="SAM" id="MobiDB-lite"/>
    </source>
</evidence>
<dbReference type="InterPro" id="IPR040294">
    <property type="entry name" value="Nodulin-rel_1/2"/>
</dbReference>
<dbReference type="AlphaFoldDB" id="A0A2C9WHB9"/>
<feature type="compositionally biased region" description="Polar residues" evidence="1">
    <location>
        <begin position="1"/>
        <end position="13"/>
    </location>
</feature>
<dbReference type="GO" id="GO:0009408">
    <property type="term" value="P:response to heat"/>
    <property type="evidence" value="ECO:0007669"/>
    <property type="project" value="InterPro"/>
</dbReference>
<dbReference type="Gramene" id="Manes.01G030000.1.v8.1">
    <property type="protein sequence ID" value="Manes.01G030000.1.v8.1.CDS.1"/>
    <property type="gene ID" value="Manes.01G030000.v8.1"/>
</dbReference>
<proteinExistence type="predicted"/>
<feature type="region of interest" description="Disordered" evidence="1">
    <location>
        <begin position="1"/>
        <end position="48"/>
    </location>
</feature>